<feature type="compositionally biased region" description="Basic and acidic residues" evidence="1">
    <location>
        <begin position="411"/>
        <end position="421"/>
    </location>
</feature>
<feature type="compositionally biased region" description="Gly residues" evidence="1">
    <location>
        <begin position="246"/>
        <end position="257"/>
    </location>
</feature>
<keyword evidence="2" id="KW-1133">Transmembrane helix</keyword>
<accession>A0A1E1K6C2</accession>
<feature type="region of interest" description="Disordered" evidence="1">
    <location>
        <begin position="89"/>
        <end position="132"/>
    </location>
</feature>
<keyword evidence="2" id="KW-0812">Transmembrane</keyword>
<sequence>MATIFTTTIHTNIISTVTETSTTLHLSITPFANPAATSAIAAQSSLLRSNAKLSKTNITVSLIVGSLSLLLLAGLLMIFLLYVRRRRKNQKPKDHDENPPFISLAPRPAPTSRKERSGSGPGSGPGWGATSKLPIGVVRSKIREREESIVHKTSLSMGPRGGMVDSDSRAVEAEAGSGFHTPRRVLLRSSSALMEAPTPPPRIPPFRGLNSSNMSISGQSPRGTLSPGKGKDTKVEIESPRLPPGLGSGSNLGGGLKSPGLKPRPSTDILSLVRQSSMPLYHKALRDQAELEREANERLQAEGLGLPIIAVQRTTYYNEAGDIRGSEGSLVSELLEDDMVRVGGQRVEEGEEEESDSDDERYSERGRKAGLDLRVGMGENGGDSAREAVLRSTKASSGVFPEGDGNIEGDIGGRDERDVYS</sequence>
<gene>
    <name evidence="3" type="ORF">RAG0_03744</name>
</gene>
<dbReference type="Proteomes" id="UP000178912">
    <property type="component" value="Unassembled WGS sequence"/>
</dbReference>
<dbReference type="OrthoDB" id="3562680at2759"/>
<feature type="transmembrane region" description="Helical" evidence="2">
    <location>
        <begin position="58"/>
        <end position="83"/>
    </location>
</feature>
<reference evidence="4" key="1">
    <citation type="submission" date="2016-03" db="EMBL/GenBank/DDBJ databases">
        <authorList>
            <person name="Guldener U."/>
        </authorList>
    </citation>
    <scope>NUCLEOTIDE SEQUENCE [LARGE SCALE GENOMIC DNA]</scope>
    <source>
        <strain evidence="4">04CH-RAC-A.6.1</strain>
    </source>
</reference>
<evidence type="ECO:0000313" key="3">
    <source>
        <dbReference type="EMBL" id="CZS93440.1"/>
    </source>
</evidence>
<keyword evidence="2" id="KW-0472">Membrane</keyword>
<name>A0A1E1K6C2_9HELO</name>
<feature type="compositionally biased region" description="Acidic residues" evidence="1">
    <location>
        <begin position="349"/>
        <end position="359"/>
    </location>
</feature>
<evidence type="ECO:0000256" key="2">
    <source>
        <dbReference type="SAM" id="Phobius"/>
    </source>
</evidence>
<protein>
    <submittedName>
        <fullName evidence="3">Uncharacterized protein</fullName>
    </submittedName>
</protein>
<dbReference type="AlphaFoldDB" id="A0A1E1K6C2"/>
<evidence type="ECO:0000313" key="4">
    <source>
        <dbReference type="Proteomes" id="UP000178912"/>
    </source>
</evidence>
<dbReference type="EMBL" id="FJUX01000015">
    <property type="protein sequence ID" value="CZS93440.1"/>
    <property type="molecule type" value="Genomic_DNA"/>
</dbReference>
<proteinExistence type="predicted"/>
<feature type="region of interest" description="Disordered" evidence="1">
    <location>
        <begin position="345"/>
        <end position="421"/>
    </location>
</feature>
<feature type="compositionally biased region" description="Basic and acidic residues" evidence="1">
    <location>
        <begin position="229"/>
        <end position="239"/>
    </location>
</feature>
<feature type="region of interest" description="Disordered" evidence="1">
    <location>
        <begin position="194"/>
        <end position="267"/>
    </location>
</feature>
<feature type="compositionally biased region" description="Polar residues" evidence="1">
    <location>
        <begin position="209"/>
        <end position="223"/>
    </location>
</feature>
<keyword evidence="4" id="KW-1185">Reference proteome</keyword>
<evidence type="ECO:0000256" key="1">
    <source>
        <dbReference type="SAM" id="MobiDB-lite"/>
    </source>
</evidence>
<feature type="compositionally biased region" description="Basic and acidic residues" evidence="1">
    <location>
        <begin position="360"/>
        <end position="371"/>
    </location>
</feature>
<organism evidence="3 4">
    <name type="scientific">Rhynchosporium agropyri</name>
    <dbReference type="NCBI Taxonomy" id="914238"/>
    <lineage>
        <taxon>Eukaryota</taxon>
        <taxon>Fungi</taxon>
        <taxon>Dikarya</taxon>
        <taxon>Ascomycota</taxon>
        <taxon>Pezizomycotina</taxon>
        <taxon>Leotiomycetes</taxon>
        <taxon>Helotiales</taxon>
        <taxon>Ploettnerulaceae</taxon>
        <taxon>Rhynchosporium</taxon>
    </lineage>
</organism>